<protein>
    <submittedName>
        <fullName evidence="2">DNA-binding protein</fullName>
    </submittedName>
</protein>
<dbReference type="GO" id="GO:0003677">
    <property type="term" value="F:DNA binding"/>
    <property type="evidence" value="ECO:0007669"/>
    <property type="project" value="UniProtKB-KW"/>
</dbReference>
<dbReference type="InterPro" id="IPR041657">
    <property type="entry name" value="HTH_17"/>
</dbReference>
<dbReference type="NCBIfam" id="TIGR01764">
    <property type="entry name" value="excise"/>
    <property type="match status" value="1"/>
</dbReference>
<evidence type="ECO:0000313" key="2">
    <source>
        <dbReference type="EMBL" id="TDA73133.1"/>
    </source>
</evidence>
<reference evidence="2 3" key="1">
    <citation type="journal article" date="2019" name="Nat. Microbiol.">
        <title>Genomic variation and strain-specific functional adaptation in the human gut microbiome during early life.</title>
        <authorList>
            <person name="Vatanen T."/>
            <person name="Plichta D.R."/>
            <person name="Somani J."/>
            <person name="Munch P.C."/>
            <person name="Arthur T.D."/>
            <person name="Hall A.B."/>
            <person name="Rudolf S."/>
            <person name="Oakeley E.J."/>
            <person name="Ke X."/>
            <person name="Young R.A."/>
            <person name="Haiser H.J."/>
            <person name="Kolde R."/>
            <person name="Yassour M."/>
            <person name="Luopajarvi K."/>
            <person name="Siljander H."/>
            <person name="Virtanen S.M."/>
            <person name="Ilonen J."/>
            <person name="Uibo R."/>
            <person name="Tillmann V."/>
            <person name="Mokurov S."/>
            <person name="Dorshakova N."/>
            <person name="Porter J.A."/>
            <person name="McHardy A.C."/>
            <person name="Lahdesmaki H."/>
            <person name="Vlamakis H."/>
            <person name="Huttenhower C."/>
            <person name="Knip M."/>
            <person name="Xavier R.J."/>
        </authorList>
    </citation>
    <scope>NUCLEOTIDE SEQUENCE [LARGE SCALE GENOMIC DNA]</scope>
    <source>
        <strain evidence="2 3">RJX1047</strain>
    </source>
</reference>
<name>A0A413GGY0_9BACT</name>
<dbReference type="InterPro" id="IPR009061">
    <property type="entry name" value="DNA-bd_dom_put_sf"/>
</dbReference>
<dbReference type="AlphaFoldDB" id="A0A413GGY0"/>
<sequence length="263" mass="31071">MRIETDMPLSSLIEKLLRGEAAEFHDEDFRTYVDSKMGNNHELLQQALNEIEDAIDNWKCSYFISVYDERVNAYRTGTTQWTSQDLDDLFVEEECLRKEGKIALTVDYLYDEIEKIGFVNEHHCDAMDMARLNNDIDFLKSQWEDLALAQIRSLEGIVKQMLSTVSIEPKTEKQKSNRPEKQPIDPPEVFGVDVCCEITGYKKNTVYKLIHENQIPCFRPGDNGRKVMFRREEIYQWMTKRKQESTQEYIEFMDKRLLARNRK</sequence>
<evidence type="ECO:0000259" key="1">
    <source>
        <dbReference type="Pfam" id="PF12728"/>
    </source>
</evidence>
<dbReference type="Gene3D" id="1.10.10.10">
    <property type="entry name" value="Winged helix-like DNA-binding domain superfamily/Winged helix DNA-binding domain"/>
    <property type="match status" value="1"/>
</dbReference>
<dbReference type="EMBL" id="SLTU01000002">
    <property type="protein sequence ID" value="TDA73133.1"/>
    <property type="molecule type" value="Genomic_DNA"/>
</dbReference>
<dbReference type="SUPFAM" id="SSF46955">
    <property type="entry name" value="Putative DNA-binding domain"/>
    <property type="match status" value="1"/>
</dbReference>
<gene>
    <name evidence="2" type="ORF">E1I98_17210</name>
</gene>
<dbReference type="RefSeq" id="WP_117475134.1">
    <property type="nucleotide sequence ID" value="NZ_CP083689.1"/>
</dbReference>
<organism evidence="2 3">
    <name type="scientific">Phocaeicola dorei</name>
    <dbReference type="NCBI Taxonomy" id="357276"/>
    <lineage>
        <taxon>Bacteria</taxon>
        <taxon>Pseudomonadati</taxon>
        <taxon>Bacteroidota</taxon>
        <taxon>Bacteroidia</taxon>
        <taxon>Bacteroidales</taxon>
        <taxon>Bacteroidaceae</taxon>
        <taxon>Phocaeicola</taxon>
    </lineage>
</organism>
<comment type="caution">
    <text evidence="2">The sequence shown here is derived from an EMBL/GenBank/DDBJ whole genome shotgun (WGS) entry which is preliminary data.</text>
</comment>
<dbReference type="Proteomes" id="UP000294527">
    <property type="component" value="Unassembled WGS sequence"/>
</dbReference>
<dbReference type="InterPro" id="IPR010093">
    <property type="entry name" value="SinI_DNA-bd"/>
</dbReference>
<evidence type="ECO:0000313" key="3">
    <source>
        <dbReference type="Proteomes" id="UP000294527"/>
    </source>
</evidence>
<accession>A0A413GGY0</accession>
<dbReference type="Pfam" id="PF12728">
    <property type="entry name" value="HTH_17"/>
    <property type="match status" value="1"/>
</dbReference>
<proteinExistence type="predicted"/>
<dbReference type="InterPro" id="IPR036388">
    <property type="entry name" value="WH-like_DNA-bd_sf"/>
</dbReference>
<keyword evidence="2" id="KW-0238">DNA-binding</keyword>
<feature type="domain" description="Helix-turn-helix" evidence="1">
    <location>
        <begin position="196"/>
        <end position="241"/>
    </location>
</feature>